<organism evidence="1 2">
    <name type="scientific">Clostridium sardiniense</name>
    <name type="common">Clostridium absonum</name>
    <dbReference type="NCBI Taxonomy" id="29369"/>
    <lineage>
        <taxon>Bacteria</taxon>
        <taxon>Bacillati</taxon>
        <taxon>Bacillota</taxon>
        <taxon>Clostridia</taxon>
        <taxon>Eubacteriales</taxon>
        <taxon>Clostridiaceae</taxon>
        <taxon>Clostridium</taxon>
    </lineage>
</organism>
<evidence type="ECO:0008006" key="3">
    <source>
        <dbReference type="Google" id="ProtNLM"/>
    </source>
</evidence>
<name>A0ABS7KW14_CLOSR</name>
<proteinExistence type="predicted"/>
<dbReference type="Proteomes" id="UP001299068">
    <property type="component" value="Unassembled WGS sequence"/>
</dbReference>
<dbReference type="RefSeq" id="WP_221859938.1">
    <property type="nucleotide sequence ID" value="NZ_JAIKTU010000004.1"/>
</dbReference>
<sequence length="84" mass="9587">MSKYRKKPVVIEAVQFDGTDESVEWLLPQLQSGEIGRATNKLYVKTLEGIHTANVGDYIIKGVKGEFYPCKPDIFEQTYEFIKS</sequence>
<evidence type="ECO:0000313" key="2">
    <source>
        <dbReference type="Proteomes" id="UP001299068"/>
    </source>
</evidence>
<dbReference type="EMBL" id="JAIKTU010000004">
    <property type="protein sequence ID" value="MBY0755010.1"/>
    <property type="molecule type" value="Genomic_DNA"/>
</dbReference>
<gene>
    <name evidence="1" type="ORF">K5V21_06020</name>
</gene>
<protein>
    <recommendedName>
        <fullName evidence="3">Phage protein</fullName>
    </recommendedName>
</protein>
<reference evidence="1 2" key="1">
    <citation type="journal article" date="2021" name="Cell Host Microbe">
        <title>in vivo commensal control of Clostridioides difficile virulence.</title>
        <authorList>
            <person name="Girinathan B.P."/>
            <person name="Dibenedetto N."/>
            <person name="Worley J.N."/>
            <person name="Peltier J."/>
            <person name="Arrieta-Ortiz M.L."/>
            <person name="Rupa Christinal Immanuel S."/>
            <person name="Lavin R."/>
            <person name="Delaney M.L."/>
            <person name="Cummins C."/>
            <person name="Hoffmann M."/>
            <person name="Luo Y."/>
            <person name="Gonzalez-Escalona N."/>
            <person name="Allard M."/>
            <person name="Onderdonk A.B."/>
            <person name="Gerber G.K."/>
            <person name="Sonenshein A.L."/>
            <person name="Baliga N."/>
            <person name="Dupuy B."/>
            <person name="Bry L."/>
        </authorList>
    </citation>
    <scope>NUCLEOTIDE SEQUENCE [LARGE SCALE GENOMIC DNA]</scope>
    <source>
        <strain evidence="1 2">DSM 599</strain>
    </source>
</reference>
<keyword evidence="2" id="KW-1185">Reference proteome</keyword>
<comment type="caution">
    <text evidence="1">The sequence shown here is derived from an EMBL/GenBank/DDBJ whole genome shotgun (WGS) entry which is preliminary data.</text>
</comment>
<evidence type="ECO:0000313" key="1">
    <source>
        <dbReference type="EMBL" id="MBY0755010.1"/>
    </source>
</evidence>
<accession>A0ABS7KW14</accession>